<feature type="domain" description="P/Homo B" evidence="3">
    <location>
        <begin position="28"/>
        <end position="183"/>
    </location>
</feature>
<comment type="caution">
    <text evidence="4">The sequence shown here is derived from an EMBL/GenBank/DDBJ whole genome shotgun (WGS) entry which is preliminary data.</text>
</comment>
<dbReference type="RefSeq" id="WP_182125156.1">
    <property type="nucleotide sequence ID" value="NZ_JACGLS010000003.1"/>
</dbReference>
<sequence>MEKNYMSFFSELNLSEKLNLWLAIVFLLFSNLIFSQTCSTTTVSPGTAILDNTTFNTTITVSSNVKITDVNITLDVTHTHNKDLDIFLVHPDGTRVEIITDKGGNGNGFNILFDDESINSLPGNGNGDVFIEDNYIPEDSFGLATFDGRMSSGDWVLEITDDAGSDIGVLNSVSLEICGNDPCTNGAIVGTITDYDPDADGINSLCDLDNDNDGILDANEGLCVTSYSGNFTALAPSLTSGDLDHDFVNVFGSGINLNILTSFNNVGGGVIAMGTNTLILGQDGTDSNDDTQNSSVEFVFSENVKLNNFIIGDIDVNDFQDEVNVVAYDQNGTLVQLDISFGSDLTYNSVLNRYSTPSGGALYDTPEHQLNISSDTHVKRIVVTNYLGNGGGFTNPGYQAIEFVSLDFCTVLDTDSDGTPDYLDTDSDNDGCFDAIEGSGNFTIDDLTPSNNLANGNEGAVNGEGVPTNTGSPQGVGTSATFTADAIPTLIITNPTAVCSPSTVDITVASVTAGSTSGTLTYWTNSAATSSLATPTAVGAGTYYIKLTATSGCYEVEPVVVTLSPAPTADAGSAASICAGDDFTASATA</sequence>
<dbReference type="Proteomes" id="UP000563906">
    <property type="component" value="Unassembled WGS sequence"/>
</dbReference>
<keyword evidence="5" id="KW-1185">Reference proteome</keyword>
<dbReference type="SUPFAM" id="SSF49785">
    <property type="entry name" value="Galactose-binding domain-like"/>
    <property type="match status" value="1"/>
</dbReference>
<evidence type="ECO:0000313" key="5">
    <source>
        <dbReference type="Proteomes" id="UP000563906"/>
    </source>
</evidence>
<evidence type="ECO:0000256" key="2">
    <source>
        <dbReference type="ARBA" id="ARBA00022801"/>
    </source>
</evidence>
<dbReference type="EMBL" id="JACGLS010000003">
    <property type="protein sequence ID" value="MBA6156658.1"/>
    <property type="molecule type" value="Genomic_DNA"/>
</dbReference>
<feature type="non-terminal residue" evidence="4">
    <location>
        <position position="589"/>
    </location>
</feature>
<dbReference type="InterPro" id="IPR008979">
    <property type="entry name" value="Galactose-bd-like_sf"/>
</dbReference>
<dbReference type="GO" id="GO:0006508">
    <property type="term" value="P:proteolysis"/>
    <property type="evidence" value="ECO:0007669"/>
    <property type="project" value="UniProtKB-KW"/>
</dbReference>
<keyword evidence="1" id="KW-0645">Protease</keyword>
<keyword evidence="2" id="KW-0378">Hydrolase</keyword>
<dbReference type="PROSITE" id="PS51829">
    <property type="entry name" value="P_HOMO_B"/>
    <property type="match status" value="1"/>
</dbReference>
<dbReference type="InterPro" id="IPR002884">
    <property type="entry name" value="P_dom"/>
</dbReference>
<evidence type="ECO:0000259" key="3">
    <source>
        <dbReference type="PROSITE" id="PS51829"/>
    </source>
</evidence>
<evidence type="ECO:0000313" key="4">
    <source>
        <dbReference type="EMBL" id="MBA6156658.1"/>
    </source>
</evidence>
<dbReference type="GO" id="GO:0004252">
    <property type="term" value="F:serine-type endopeptidase activity"/>
    <property type="evidence" value="ECO:0007669"/>
    <property type="project" value="InterPro"/>
</dbReference>
<accession>A0A839AQM8</accession>
<reference evidence="4 5" key="1">
    <citation type="submission" date="2020-07" db="EMBL/GenBank/DDBJ databases">
        <title>Bacterium isolated from marine sediment.</title>
        <authorList>
            <person name="Shang D."/>
            <person name="Du Z.-J."/>
        </authorList>
    </citation>
    <scope>NUCLEOTIDE SEQUENCE [LARGE SCALE GENOMIC DNA]</scope>
    <source>
        <strain evidence="4 5">S7007</strain>
    </source>
</reference>
<dbReference type="AlphaFoldDB" id="A0A839AQM8"/>
<gene>
    <name evidence="4" type="ORF">H3Z83_09045</name>
</gene>
<organism evidence="4 5">
    <name type="scientific">Tenacibaculum pelagium</name>
    <dbReference type="NCBI Taxonomy" id="2759527"/>
    <lineage>
        <taxon>Bacteria</taxon>
        <taxon>Pseudomonadati</taxon>
        <taxon>Bacteroidota</taxon>
        <taxon>Flavobacteriia</taxon>
        <taxon>Flavobacteriales</taxon>
        <taxon>Flavobacteriaceae</taxon>
        <taxon>Tenacibaculum</taxon>
    </lineage>
</organism>
<dbReference type="Gene3D" id="2.60.120.260">
    <property type="entry name" value="Galactose-binding domain-like"/>
    <property type="match status" value="1"/>
</dbReference>
<proteinExistence type="predicted"/>
<protein>
    <submittedName>
        <fullName evidence="4">Proprotein convertase P-domain-containing protein</fullName>
    </submittedName>
</protein>
<evidence type="ECO:0000256" key="1">
    <source>
        <dbReference type="ARBA" id="ARBA00022670"/>
    </source>
</evidence>
<dbReference type="Pfam" id="PF01483">
    <property type="entry name" value="P_proprotein"/>
    <property type="match status" value="1"/>
</dbReference>
<name>A0A839AQM8_9FLAO</name>